<dbReference type="STRING" id="1305731.GCA_000934705_00294"/>
<keyword evidence="2 3" id="KW-0175">Coiled coil</keyword>
<dbReference type="PANTHER" id="PTHR30469">
    <property type="entry name" value="MULTIDRUG RESISTANCE PROTEIN MDTA"/>
    <property type="match status" value="1"/>
</dbReference>
<protein>
    <submittedName>
        <fullName evidence="7">RND family efflux transporter, MFP subunit</fullName>
    </submittedName>
</protein>
<sequence>MSVQKHFPLSIPLVSLFLIVLFVSGCEKDTPVVEDVVRPAKMMVLTEASSIAARRFSGRAEAAERSALAFRVPGRVDAVYFDVGDEVAPGDLLAELDARDFRLKVQELESQLASANAALEEAERNYRRAEELVERGVISQSEFDRLEGGFRRAKGQRDAALEGLETARAALADTRLTAPFTGVVNRRMVEPFEQVSPQQPQFVIDDISRIEVTVAVPESLIRFRNRLDHVDVFFPALSDSAFSARVRSVGLDVASDSQAYPVRVTIENSDRALLPGMTAEVSFQASLANTAWEGSFLVPLTSLFDRDGESRVWVWDADSGEVSSRIVEVQSLEPEAVRVTGDLETGMRVITAGAQHLREGQRVRKLDTGEVVGS</sequence>
<evidence type="ECO:0000256" key="2">
    <source>
        <dbReference type="ARBA" id="ARBA00023054"/>
    </source>
</evidence>
<dbReference type="InterPro" id="IPR058624">
    <property type="entry name" value="MdtA-like_HH"/>
</dbReference>
<dbReference type="Pfam" id="PF25954">
    <property type="entry name" value="Beta-barrel_RND_2"/>
    <property type="match status" value="1"/>
</dbReference>
<gene>
    <name evidence="7" type="ORF">HLUCCX14_06285</name>
</gene>
<dbReference type="PROSITE" id="PS51257">
    <property type="entry name" value="PROKAR_LIPOPROTEIN"/>
    <property type="match status" value="1"/>
</dbReference>
<comment type="similarity">
    <text evidence="1">Belongs to the membrane fusion protein (MFP) (TC 8.A.1) family.</text>
</comment>
<feature type="domain" description="Multidrug resistance protein MdtA-like barrel-sandwich hybrid" evidence="5">
    <location>
        <begin position="71"/>
        <end position="203"/>
    </location>
</feature>
<dbReference type="InterPro" id="IPR058625">
    <property type="entry name" value="MdtA-like_BSH"/>
</dbReference>
<evidence type="ECO:0000313" key="7">
    <source>
        <dbReference type="EMBL" id="KPQ29444.1"/>
    </source>
</evidence>
<dbReference type="Pfam" id="PF25917">
    <property type="entry name" value="BSH_RND"/>
    <property type="match status" value="1"/>
</dbReference>
<evidence type="ECO:0000259" key="4">
    <source>
        <dbReference type="Pfam" id="PF25876"/>
    </source>
</evidence>
<dbReference type="GO" id="GO:0015562">
    <property type="term" value="F:efflux transmembrane transporter activity"/>
    <property type="evidence" value="ECO:0007669"/>
    <property type="project" value="TreeGrafter"/>
</dbReference>
<dbReference type="Gene3D" id="1.10.287.470">
    <property type="entry name" value="Helix hairpin bin"/>
    <property type="match status" value="1"/>
</dbReference>
<dbReference type="PANTHER" id="PTHR30469:SF20">
    <property type="entry name" value="EFFLUX RND TRANSPORTER PERIPLASMIC ADAPTOR SUBUNIT"/>
    <property type="match status" value="1"/>
</dbReference>
<dbReference type="NCBIfam" id="TIGR01730">
    <property type="entry name" value="RND_mfp"/>
    <property type="match status" value="1"/>
</dbReference>
<feature type="domain" description="CusB-like beta-barrel" evidence="6">
    <location>
        <begin position="212"/>
        <end position="285"/>
    </location>
</feature>
<feature type="domain" description="Multidrug resistance protein MdtA-like alpha-helical hairpin" evidence="4">
    <location>
        <begin position="106"/>
        <end position="172"/>
    </location>
</feature>
<dbReference type="Gene3D" id="2.40.50.100">
    <property type="match status" value="1"/>
</dbReference>
<dbReference type="SUPFAM" id="SSF111369">
    <property type="entry name" value="HlyD-like secretion proteins"/>
    <property type="match status" value="1"/>
</dbReference>
<dbReference type="Proteomes" id="UP000050416">
    <property type="component" value="Unassembled WGS sequence"/>
</dbReference>
<name>A0A0P8B7D1_9GAMM</name>
<evidence type="ECO:0000256" key="1">
    <source>
        <dbReference type="ARBA" id="ARBA00009477"/>
    </source>
</evidence>
<dbReference type="Gene3D" id="2.40.30.170">
    <property type="match status" value="1"/>
</dbReference>
<feature type="coiled-coil region" evidence="3">
    <location>
        <begin position="98"/>
        <end position="139"/>
    </location>
</feature>
<dbReference type="PATRIC" id="fig|1305731.5.peg.2764"/>
<dbReference type="InterPro" id="IPR006143">
    <property type="entry name" value="RND_pump_MFP"/>
</dbReference>
<dbReference type="AlphaFoldDB" id="A0A0P8B7D1"/>
<comment type="caution">
    <text evidence="7">The sequence shown here is derived from an EMBL/GenBank/DDBJ whole genome shotgun (WGS) entry which is preliminary data.</text>
</comment>
<dbReference type="Gene3D" id="2.40.420.20">
    <property type="match status" value="1"/>
</dbReference>
<dbReference type="Pfam" id="PF25876">
    <property type="entry name" value="HH_MFP_RND"/>
    <property type="match status" value="1"/>
</dbReference>
<reference evidence="7 8" key="1">
    <citation type="submission" date="2015-09" db="EMBL/GenBank/DDBJ databases">
        <title>Identification and resolution of microdiversity through metagenomic sequencing of parallel consortia.</title>
        <authorList>
            <person name="Nelson W.C."/>
            <person name="Romine M.F."/>
            <person name="Lindemann S.R."/>
        </authorList>
    </citation>
    <scope>NUCLEOTIDE SEQUENCE [LARGE SCALE GENOMIC DNA]</scope>
    <source>
        <strain evidence="7">HL-55</strain>
    </source>
</reference>
<proteinExistence type="inferred from homology"/>
<dbReference type="InterPro" id="IPR058792">
    <property type="entry name" value="Beta-barrel_RND_2"/>
</dbReference>
<dbReference type="OrthoDB" id="2110899at2"/>
<organism evidence="7 8">
    <name type="scientific">Marinobacter excellens HL-55</name>
    <dbReference type="NCBI Taxonomy" id="1305731"/>
    <lineage>
        <taxon>Bacteria</taxon>
        <taxon>Pseudomonadati</taxon>
        <taxon>Pseudomonadota</taxon>
        <taxon>Gammaproteobacteria</taxon>
        <taxon>Pseudomonadales</taxon>
        <taxon>Marinobacteraceae</taxon>
        <taxon>Marinobacter</taxon>
    </lineage>
</organism>
<evidence type="ECO:0000313" key="8">
    <source>
        <dbReference type="Proteomes" id="UP000050416"/>
    </source>
</evidence>
<dbReference type="GO" id="GO:1990281">
    <property type="term" value="C:efflux pump complex"/>
    <property type="evidence" value="ECO:0007669"/>
    <property type="project" value="TreeGrafter"/>
</dbReference>
<accession>A0A0P8B7D1</accession>
<evidence type="ECO:0000256" key="3">
    <source>
        <dbReference type="SAM" id="Coils"/>
    </source>
</evidence>
<dbReference type="EMBL" id="LJZQ01000006">
    <property type="protein sequence ID" value="KPQ29444.1"/>
    <property type="molecule type" value="Genomic_DNA"/>
</dbReference>
<evidence type="ECO:0000259" key="6">
    <source>
        <dbReference type="Pfam" id="PF25954"/>
    </source>
</evidence>
<evidence type="ECO:0000259" key="5">
    <source>
        <dbReference type="Pfam" id="PF25917"/>
    </source>
</evidence>